<dbReference type="Proteomes" id="UP000807716">
    <property type="component" value="Unassembled WGS sequence"/>
</dbReference>
<comment type="caution">
    <text evidence="2">The sequence shown here is derived from an EMBL/GenBank/DDBJ whole genome shotgun (WGS) entry which is preliminary data.</text>
</comment>
<organism evidence="2 3">
    <name type="scientific">Actinomortierella ambigua</name>
    <dbReference type="NCBI Taxonomy" id="1343610"/>
    <lineage>
        <taxon>Eukaryota</taxon>
        <taxon>Fungi</taxon>
        <taxon>Fungi incertae sedis</taxon>
        <taxon>Mucoromycota</taxon>
        <taxon>Mortierellomycotina</taxon>
        <taxon>Mortierellomycetes</taxon>
        <taxon>Mortierellales</taxon>
        <taxon>Mortierellaceae</taxon>
        <taxon>Actinomortierella</taxon>
    </lineage>
</organism>
<dbReference type="AlphaFoldDB" id="A0A9P6QJ28"/>
<evidence type="ECO:0000256" key="1">
    <source>
        <dbReference type="SAM" id="MobiDB-lite"/>
    </source>
</evidence>
<feature type="compositionally biased region" description="Low complexity" evidence="1">
    <location>
        <begin position="275"/>
        <end position="307"/>
    </location>
</feature>
<gene>
    <name evidence="2" type="ORF">DFQ27_009609</name>
</gene>
<keyword evidence="3" id="KW-1185">Reference proteome</keyword>
<evidence type="ECO:0000313" key="3">
    <source>
        <dbReference type="Proteomes" id="UP000807716"/>
    </source>
</evidence>
<protein>
    <submittedName>
        <fullName evidence="2">Uncharacterized protein</fullName>
    </submittedName>
</protein>
<feature type="region of interest" description="Disordered" evidence="1">
    <location>
        <begin position="253"/>
        <end position="307"/>
    </location>
</feature>
<sequence length="509" mass="55943">MLSILDLFPHDSSTVPEQVLNDLTLDVTSALFVNLPLRYALQYGLNTLERERQFVARTMQEVSTSTLPTFPGVWVFARSQLALRDRLRMDPQKKLEAHDHHWRHFERENDAFRPDLWARMVIHYCPTLQHLESFFKCIHLNQTIIPQRQGQQQRQAHDKEQQEVDNTPLVIILAGFFAFDAVSKDMSTVAPSTSMPHSAASSTAGGAGGVDRHRVYLKLVSQVMSEVKDAMQWMEKSLGRPVQLLIVEETNDNEAIESSRHPENQPPPPFGGMDSSNTPSSSSSLSCHTPSHLQAGASHPSSPPISHSHSCLHSALGFWTEAIATVHAVRTAEGSHLRRCSKDEMEVNVPDETTVGVAGSLQSGTAFQLLLRTKESQRRLFMTTVAQRSFTAEAPAATGSTSTTTTTVGATTITTPREGDTRASERHHLHLHRSHPFPPIPHGSITTTDGVSCSCGVVGGSGHDGSSNSEGLGRLWGRRTVPDLGGHALALDWTYCPHGHLLKAFAVHE</sequence>
<proteinExistence type="predicted"/>
<evidence type="ECO:0000313" key="2">
    <source>
        <dbReference type="EMBL" id="KAG0270231.1"/>
    </source>
</evidence>
<reference evidence="2" key="1">
    <citation type="journal article" date="2020" name="Fungal Divers.">
        <title>Resolving the Mortierellaceae phylogeny through synthesis of multi-gene phylogenetics and phylogenomics.</title>
        <authorList>
            <person name="Vandepol N."/>
            <person name="Liber J."/>
            <person name="Desiro A."/>
            <person name="Na H."/>
            <person name="Kennedy M."/>
            <person name="Barry K."/>
            <person name="Grigoriev I.V."/>
            <person name="Miller A.N."/>
            <person name="O'Donnell K."/>
            <person name="Stajich J.E."/>
            <person name="Bonito G."/>
        </authorList>
    </citation>
    <scope>NUCLEOTIDE SEQUENCE</scope>
    <source>
        <strain evidence="2">BC1065</strain>
    </source>
</reference>
<dbReference type="OrthoDB" id="2435665at2759"/>
<feature type="compositionally biased region" description="Low complexity" evidence="1">
    <location>
        <begin position="393"/>
        <end position="416"/>
    </location>
</feature>
<accession>A0A9P6QJ28</accession>
<dbReference type="EMBL" id="JAAAJB010000009">
    <property type="protein sequence ID" value="KAG0270231.1"/>
    <property type="molecule type" value="Genomic_DNA"/>
</dbReference>
<feature type="region of interest" description="Disordered" evidence="1">
    <location>
        <begin position="188"/>
        <end position="208"/>
    </location>
</feature>
<name>A0A9P6QJ28_9FUNG</name>
<feature type="region of interest" description="Disordered" evidence="1">
    <location>
        <begin position="393"/>
        <end position="421"/>
    </location>
</feature>